<dbReference type="InParanoid" id="A0A0D0CK43"/>
<dbReference type="OrthoDB" id="3267098at2759"/>
<accession>A0A0D0CK43</accession>
<evidence type="ECO:0000313" key="2">
    <source>
        <dbReference type="Proteomes" id="UP000054538"/>
    </source>
</evidence>
<name>A0A0D0CK43_9AGAM</name>
<dbReference type="HOGENOM" id="CLU_163769_0_0_1"/>
<sequence>FPDDNDKNAFRFLDPSLVIHGHHLIPTFSEGQTDILVSCGESTARKLGETEDWSSFYVYIFVDQDMFAHFTGTGVGHLAWYMGPPAMTGIVGNSK</sequence>
<protein>
    <submittedName>
        <fullName evidence="1">Uncharacterized protein</fullName>
    </submittedName>
</protein>
<dbReference type="EMBL" id="KN828014">
    <property type="protein sequence ID" value="KIK75568.1"/>
    <property type="molecule type" value="Genomic_DNA"/>
</dbReference>
<organism evidence="1 2">
    <name type="scientific">Paxillus rubicundulus Ve08.2h10</name>
    <dbReference type="NCBI Taxonomy" id="930991"/>
    <lineage>
        <taxon>Eukaryota</taxon>
        <taxon>Fungi</taxon>
        <taxon>Dikarya</taxon>
        <taxon>Basidiomycota</taxon>
        <taxon>Agaricomycotina</taxon>
        <taxon>Agaricomycetes</taxon>
        <taxon>Agaricomycetidae</taxon>
        <taxon>Boletales</taxon>
        <taxon>Paxilineae</taxon>
        <taxon>Paxillaceae</taxon>
        <taxon>Paxillus</taxon>
    </lineage>
</organism>
<proteinExistence type="predicted"/>
<gene>
    <name evidence="1" type="ORF">PAXRUDRAFT_47859</name>
</gene>
<feature type="non-terminal residue" evidence="1">
    <location>
        <position position="1"/>
    </location>
</feature>
<keyword evidence="2" id="KW-1185">Reference proteome</keyword>
<dbReference type="AlphaFoldDB" id="A0A0D0CK43"/>
<evidence type="ECO:0000313" key="1">
    <source>
        <dbReference type="EMBL" id="KIK75568.1"/>
    </source>
</evidence>
<reference evidence="1 2" key="1">
    <citation type="submission" date="2014-04" db="EMBL/GenBank/DDBJ databases">
        <authorList>
            <consortium name="DOE Joint Genome Institute"/>
            <person name="Kuo A."/>
            <person name="Kohler A."/>
            <person name="Jargeat P."/>
            <person name="Nagy L.G."/>
            <person name="Floudas D."/>
            <person name="Copeland A."/>
            <person name="Barry K.W."/>
            <person name="Cichocki N."/>
            <person name="Veneault-Fourrey C."/>
            <person name="LaButti K."/>
            <person name="Lindquist E.A."/>
            <person name="Lipzen A."/>
            <person name="Lundell T."/>
            <person name="Morin E."/>
            <person name="Murat C."/>
            <person name="Sun H."/>
            <person name="Tunlid A."/>
            <person name="Henrissat B."/>
            <person name="Grigoriev I.V."/>
            <person name="Hibbett D.S."/>
            <person name="Martin F."/>
            <person name="Nordberg H.P."/>
            <person name="Cantor M.N."/>
            <person name="Hua S.X."/>
        </authorList>
    </citation>
    <scope>NUCLEOTIDE SEQUENCE [LARGE SCALE GENOMIC DNA]</scope>
    <source>
        <strain evidence="1 2">Ve08.2h10</strain>
    </source>
</reference>
<dbReference type="Proteomes" id="UP000054538">
    <property type="component" value="Unassembled WGS sequence"/>
</dbReference>
<reference evidence="2" key="2">
    <citation type="submission" date="2015-01" db="EMBL/GenBank/DDBJ databases">
        <title>Evolutionary Origins and Diversification of the Mycorrhizal Mutualists.</title>
        <authorList>
            <consortium name="DOE Joint Genome Institute"/>
            <consortium name="Mycorrhizal Genomics Consortium"/>
            <person name="Kohler A."/>
            <person name="Kuo A."/>
            <person name="Nagy L.G."/>
            <person name="Floudas D."/>
            <person name="Copeland A."/>
            <person name="Barry K.W."/>
            <person name="Cichocki N."/>
            <person name="Veneault-Fourrey C."/>
            <person name="LaButti K."/>
            <person name="Lindquist E.A."/>
            <person name="Lipzen A."/>
            <person name="Lundell T."/>
            <person name="Morin E."/>
            <person name="Murat C."/>
            <person name="Riley R."/>
            <person name="Ohm R."/>
            <person name="Sun H."/>
            <person name="Tunlid A."/>
            <person name="Henrissat B."/>
            <person name="Grigoriev I.V."/>
            <person name="Hibbett D.S."/>
            <person name="Martin F."/>
        </authorList>
    </citation>
    <scope>NUCLEOTIDE SEQUENCE [LARGE SCALE GENOMIC DNA]</scope>
    <source>
        <strain evidence="2">Ve08.2h10</strain>
    </source>
</reference>
<feature type="non-terminal residue" evidence="1">
    <location>
        <position position="95"/>
    </location>
</feature>